<reference evidence="1 2" key="1">
    <citation type="journal article" date="2019" name="Sci. Rep.">
        <title>Orb-weaving spider Araneus ventricosus genome elucidates the spidroin gene catalogue.</title>
        <authorList>
            <person name="Kono N."/>
            <person name="Nakamura H."/>
            <person name="Ohtoshi R."/>
            <person name="Moran D.A.P."/>
            <person name="Shinohara A."/>
            <person name="Yoshida Y."/>
            <person name="Fujiwara M."/>
            <person name="Mori M."/>
            <person name="Tomita M."/>
            <person name="Arakawa K."/>
        </authorList>
    </citation>
    <scope>NUCLEOTIDE SEQUENCE [LARGE SCALE GENOMIC DNA]</scope>
</reference>
<organism evidence="1 2">
    <name type="scientific">Araneus ventricosus</name>
    <name type="common">Orbweaver spider</name>
    <name type="synonym">Epeira ventricosa</name>
    <dbReference type="NCBI Taxonomy" id="182803"/>
    <lineage>
        <taxon>Eukaryota</taxon>
        <taxon>Metazoa</taxon>
        <taxon>Ecdysozoa</taxon>
        <taxon>Arthropoda</taxon>
        <taxon>Chelicerata</taxon>
        <taxon>Arachnida</taxon>
        <taxon>Araneae</taxon>
        <taxon>Araneomorphae</taxon>
        <taxon>Entelegynae</taxon>
        <taxon>Araneoidea</taxon>
        <taxon>Araneidae</taxon>
        <taxon>Araneus</taxon>
    </lineage>
</organism>
<dbReference type="EMBL" id="BGPR01002369">
    <property type="protein sequence ID" value="GBM72297.1"/>
    <property type="molecule type" value="Genomic_DNA"/>
</dbReference>
<dbReference type="AlphaFoldDB" id="A0A4Y2I3I2"/>
<name>A0A4Y2I3I2_ARAVE</name>
<evidence type="ECO:0000313" key="1">
    <source>
        <dbReference type="EMBL" id="GBM72297.1"/>
    </source>
</evidence>
<proteinExistence type="predicted"/>
<protein>
    <submittedName>
        <fullName evidence="1">Uncharacterized protein</fullName>
    </submittedName>
</protein>
<keyword evidence="2" id="KW-1185">Reference proteome</keyword>
<dbReference type="Proteomes" id="UP000499080">
    <property type="component" value="Unassembled WGS sequence"/>
</dbReference>
<gene>
    <name evidence="1" type="ORF">AVEN_81892_1</name>
</gene>
<comment type="caution">
    <text evidence="1">The sequence shown here is derived from an EMBL/GenBank/DDBJ whole genome shotgun (WGS) entry which is preliminary data.</text>
</comment>
<evidence type="ECO:0000313" key="2">
    <source>
        <dbReference type="Proteomes" id="UP000499080"/>
    </source>
</evidence>
<sequence length="96" mass="10674">MRSGLAEADFDKASICKKSVSRALFETHSDGPGAEEVRLLAQLYPPLPIGLFFIKSCLRDSDGVWWTEAPASGPQSSTPRYNLERLDLIERLSFTD</sequence>
<accession>A0A4Y2I3I2</accession>